<sequence length="56" mass="6672">MANLLLFQFLLGAMPGVGWRWHWVTCHCAWTYHVTTRNNINNKKLKYSQHRASIWA</sequence>
<feature type="chain" id="PRO_5044780547" description="Secreted protein" evidence="1">
    <location>
        <begin position="19"/>
        <end position="56"/>
    </location>
</feature>
<dbReference type="AlphaFoldDB" id="A0ABD1MD87"/>
<evidence type="ECO:0000313" key="3">
    <source>
        <dbReference type="Proteomes" id="UP001603857"/>
    </source>
</evidence>
<evidence type="ECO:0000256" key="1">
    <source>
        <dbReference type="SAM" id="SignalP"/>
    </source>
</evidence>
<name>A0ABD1MD87_9FABA</name>
<evidence type="ECO:0008006" key="4">
    <source>
        <dbReference type="Google" id="ProtNLM"/>
    </source>
</evidence>
<proteinExistence type="predicted"/>
<protein>
    <recommendedName>
        <fullName evidence="4">Secreted protein</fullName>
    </recommendedName>
</protein>
<accession>A0ABD1MD87</accession>
<dbReference type="Proteomes" id="UP001603857">
    <property type="component" value="Unassembled WGS sequence"/>
</dbReference>
<evidence type="ECO:0000313" key="2">
    <source>
        <dbReference type="EMBL" id="KAL2333748.1"/>
    </source>
</evidence>
<dbReference type="EMBL" id="JBGMDY010000005">
    <property type="protein sequence ID" value="KAL2333748.1"/>
    <property type="molecule type" value="Genomic_DNA"/>
</dbReference>
<keyword evidence="3" id="KW-1185">Reference proteome</keyword>
<reference evidence="2 3" key="1">
    <citation type="submission" date="2024-08" db="EMBL/GenBank/DDBJ databases">
        <title>Insights into the chromosomal genome structure of Flemingia macrophylla.</title>
        <authorList>
            <person name="Ding Y."/>
            <person name="Zhao Y."/>
            <person name="Bi W."/>
            <person name="Wu M."/>
            <person name="Zhao G."/>
            <person name="Gong Y."/>
            <person name="Li W."/>
            <person name="Zhang P."/>
        </authorList>
    </citation>
    <scope>NUCLEOTIDE SEQUENCE [LARGE SCALE GENOMIC DNA]</scope>
    <source>
        <strain evidence="2">DYQJB</strain>
        <tissue evidence="2">Leaf</tissue>
    </source>
</reference>
<gene>
    <name evidence="2" type="ORF">Fmac_014961</name>
</gene>
<keyword evidence="1" id="KW-0732">Signal</keyword>
<organism evidence="2 3">
    <name type="scientific">Flemingia macrophylla</name>
    <dbReference type="NCBI Taxonomy" id="520843"/>
    <lineage>
        <taxon>Eukaryota</taxon>
        <taxon>Viridiplantae</taxon>
        <taxon>Streptophyta</taxon>
        <taxon>Embryophyta</taxon>
        <taxon>Tracheophyta</taxon>
        <taxon>Spermatophyta</taxon>
        <taxon>Magnoliopsida</taxon>
        <taxon>eudicotyledons</taxon>
        <taxon>Gunneridae</taxon>
        <taxon>Pentapetalae</taxon>
        <taxon>rosids</taxon>
        <taxon>fabids</taxon>
        <taxon>Fabales</taxon>
        <taxon>Fabaceae</taxon>
        <taxon>Papilionoideae</taxon>
        <taxon>50 kb inversion clade</taxon>
        <taxon>NPAAA clade</taxon>
        <taxon>indigoferoid/millettioid clade</taxon>
        <taxon>Phaseoleae</taxon>
        <taxon>Flemingia</taxon>
    </lineage>
</organism>
<comment type="caution">
    <text evidence="2">The sequence shown here is derived from an EMBL/GenBank/DDBJ whole genome shotgun (WGS) entry which is preliminary data.</text>
</comment>
<feature type="signal peptide" evidence="1">
    <location>
        <begin position="1"/>
        <end position="18"/>
    </location>
</feature>